<accession>A0A7X2J138</accession>
<evidence type="ECO:0000256" key="7">
    <source>
        <dbReference type="ARBA" id="ARBA00022801"/>
    </source>
</evidence>
<keyword evidence="5" id="KW-0808">Transferase</keyword>
<dbReference type="CDD" id="cd16833">
    <property type="entry name" value="YfiH"/>
    <property type="match status" value="1"/>
</dbReference>
<comment type="caution">
    <text evidence="13">The sequence shown here is derived from an EMBL/GenBank/DDBJ whole genome shotgun (WGS) entry which is preliminary data.</text>
</comment>
<dbReference type="InterPro" id="IPR003730">
    <property type="entry name" value="Cu_polyphenol_OxRdtase"/>
</dbReference>
<dbReference type="GO" id="GO:0005507">
    <property type="term" value="F:copper ion binding"/>
    <property type="evidence" value="ECO:0007669"/>
    <property type="project" value="TreeGrafter"/>
</dbReference>
<reference evidence="13 14" key="1">
    <citation type="submission" date="2019-11" db="EMBL/GenBank/DDBJ databases">
        <title>Bacillus lacus genome.</title>
        <authorList>
            <person name="Allen C.J."/>
            <person name="Newman J.D."/>
        </authorList>
    </citation>
    <scope>NUCLEOTIDE SEQUENCE [LARGE SCALE GENOMIC DNA]</scope>
    <source>
        <strain evidence="13 14">KCTC 33946</strain>
    </source>
</reference>
<dbReference type="OrthoDB" id="4279at2"/>
<dbReference type="GO" id="GO:0016787">
    <property type="term" value="F:hydrolase activity"/>
    <property type="evidence" value="ECO:0007669"/>
    <property type="project" value="UniProtKB-KW"/>
</dbReference>
<evidence type="ECO:0000256" key="4">
    <source>
        <dbReference type="ARBA" id="ARBA00007353"/>
    </source>
</evidence>
<dbReference type="InterPro" id="IPR038371">
    <property type="entry name" value="Cu_polyphenol_OxRdtase_sf"/>
</dbReference>
<comment type="catalytic activity">
    <reaction evidence="1">
        <text>inosine + phosphate = alpha-D-ribose 1-phosphate + hypoxanthine</text>
        <dbReference type="Rhea" id="RHEA:27646"/>
        <dbReference type="ChEBI" id="CHEBI:17368"/>
        <dbReference type="ChEBI" id="CHEBI:17596"/>
        <dbReference type="ChEBI" id="CHEBI:43474"/>
        <dbReference type="ChEBI" id="CHEBI:57720"/>
        <dbReference type="EC" id="2.4.2.1"/>
    </reaction>
    <physiologicalReaction direction="left-to-right" evidence="1">
        <dbReference type="Rhea" id="RHEA:27647"/>
    </physiologicalReaction>
</comment>
<comment type="cofactor">
    <cofactor evidence="2">
        <name>Zn(2+)</name>
        <dbReference type="ChEBI" id="CHEBI:29105"/>
    </cofactor>
</comment>
<evidence type="ECO:0000256" key="12">
    <source>
        <dbReference type="RuleBase" id="RU361274"/>
    </source>
</evidence>
<sequence>MAFTEPFLHKEKPILITESWTSLHPRLIAGFSTKLEGESRVQKNTLNLGLHVGDSTELVLKNREKAAALLGFSGDSWVCAEQVHDHHIQKVGQRKNQDLGFTSYDHAIKGADGLYTDQEGLLLALCYADCVPLYFFAGDRNMIGAAHAGWKGSVGNIGGKMVDIWREEENISPETVFVIIGPSIGSCCYEVDDYVKSKADSVLFDKKITNPPYLEKDSGKYALDLKELNRQLLIASGVKKEHIITSSLCTSCEDNLFFSHRRDNGHTGRMMSFIGISKEDKEN</sequence>
<comment type="catalytic activity">
    <reaction evidence="10">
        <text>adenosine + phosphate = alpha-D-ribose 1-phosphate + adenine</text>
        <dbReference type="Rhea" id="RHEA:27642"/>
        <dbReference type="ChEBI" id="CHEBI:16335"/>
        <dbReference type="ChEBI" id="CHEBI:16708"/>
        <dbReference type="ChEBI" id="CHEBI:43474"/>
        <dbReference type="ChEBI" id="CHEBI:57720"/>
        <dbReference type="EC" id="2.4.2.1"/>
    </reaction>
    <physiologicalReaction direction="left-to-right" evidence="10">
        <dbReference type="Rhea" id="RHEA:27643"/>
    </physiologicalReaction>
</comment>
<dbReference type="PANTHER" id="PTHR30616">
    <property type="entry name" value="UNCHARACTERIZED PROTEIN YFIH"/>
    <property type="match status" value="1"/>
</dbReference>
<dbReference type="SUPFAM" id="SSF64438">
    <property type="entry name" value="CNF1/YfiH-like putative cysteine hydrolases"/>
    <property type="match status" value="1"/>
</dbReference>
<organism evidence="13 14">
    <name type="scientific">Metabacillus lacus</name>
    <dbReference type="NCBI Taxonomy" id="1983721"/>
    <lineage>
        <taxon>Bacteria</taxon>
        <taxon>Bacillati</taxon>
        <taxon>Bacillota</taxon>
        <taxon>Bacilli</taxon>
        <taxon>Bacillales</taxon>
        <taxon>Bacillaceae</taxon>
        <taxon>Metabacillus</taxon>
    </lineage>
</organism>
<keyword evidence="7" id="KW-0378">Hydrolase</keyword>
<evidence type="ECO:0000256" key="3">
    <source>
        <dbReference type="ARBA" id="ARBA00003215"/>
    </source>
</evidence>
<dbReference type="Gene3D" id="3.60.140.10">
    <property type="entry name" value="CNF1/YfiH-like putative cysteine hydrolases"/>
    <property type="match status" value="1"/>
</dbReference>
<comment type="catalytic activity">
    <reaction evidence="11">
        <text>S-methyl-5'-thioadenosine + phosphate = 5-(methylsulfanyl)-alpha-D-ribose 1-phosphate + adenine</text>
        <dbReference type="Rhea" id="RHEA:11852"/>
        <dbReference type="ChEBI" id="CHEBI:16708"/>
        <dbReference type="ChEBI" id="CHEBI:17509"/>
        <dbReference type="ChEBI" id="CHEBI:43474"/>
        <dbReference type="ChEBI" id="CHEBI:58533"/>
        <dbReference type="EC" id="2.4.2.28"/>
    </reaction>
    <physiologicalReaction direction="left-to-right" evidence="11">
        <dbReference type="Rhea" id="RHEA:11853"/>
    </physiologicalReaction>
</comment>
<dbReference type="AlphaFoldDB" id="A0A7X2J138"/>
<dbReference type="Pfam" id="PF02578">
    <property type="entry name" value="Cu-oxidase_4"/>
    <property type="match status" value="1"/>
</dbReference>
<evidence type="ECO:0000256" key="10">
    <source>
        <dbReference type="ARBA" id="ARBA00048968"/>
    </source>
</evidence>
<dbReference type="Proteomes" id="UP000448867">
    <property type="component" value="Unassembled WGS sequence"/>
</dbReference>
<keyword evidence="14" id="KW-1185">Reference proteome</keyword>
<evidence type="ECO:0000256" key="9">
    <source>
        <dbReference type="ARBA" id="ARBA00047989"/>
    </source>
</evidence>
<dbReference type="PANTHER" id="PTHR30616:SF2">
    <property type="entry name" value="PURINE NUCLEOSIDE PHOSPHORYLASE LACC1"/>
    <property type="match status" value="1"/>
</dbReference>
<keyword evidence="8" id="KW-0862">Zinc</keyword>
<dbReference type="NCBIfam" id="TIGR00726">
    <property type="entry name" value="peptidoglycan editing factor PgeF"/>
    <property type="match status" value="1"/>
</dbReference>
<comment type="similarity">
    <text evidence="4 12">Belongs to the purine nucleoside phosphorylase YfiH/LACC1 family.</text>
</comment>
<dbReference type="RefSeq" id="WP_154308788.1">
    <property type="nucleotide sequence ID" value="NZ_WKKI01000032.1"/>
</dbReference>
<evidence type="ECO:0000256" key="11">
    <source>
        <dbReference type="ARBA" id="ARBA00049893"/>
    </source>
</evidence>
<evidence type="ECO:0000256" key="2">
    <source>
        <dbReference type="ARBA" id="ARBA00001947"/>
    </source>
</evidence>
<evidence type="ECO:0000313" key="13">
    <source>
        <dbReference type="EMBL" id="MRX73319.1"/>
    </source>
</evidence>
<keyword evidence="6" id="KW-0479">Metal-binding</keyword>
<dbReference type="InterPro" id="IPR011324">
    <property type="entry name" value="Cytotoxic_necrot_fac-like_cat"/>
</dbReference>
<protein>
    <recommendedName>
        <fullName evidence="12">Purine nucleoside phosphorylase</fullName>
    </recommendedName>
</protein>
<dbReference type="EMBL" id="WKKI01000032">
    <property type="protein sequence ID" value="MRX73319.1"/>
    <property type="molecule type" value="Genomic_DNA"/>
</dbReference>
<evidence type="ECO:0000256" key="1">
    <source>
        <dbReference type="ARBA" id="ARBA00000553"/>
    </source>
</evidence>
<evidence type="ECO:0000313" key="14">
    <source>
        <dbReference type="Proteomes" id="UP000448867"/>
    </source>
</evidence>
<comment type="function">
    <text evidence="3">Purine nucleoside enzyme that catalyzes the phosphorolysis of adenosine and inosine nucleosides, yielding D-ribose 1-phosphate and the respective free bases, adenine and hypoxanthine. Also catalyzes the phosphorolysis of S-methyl-5'-thioadenosine into adenine and S-methyl-5-thio-alpha-D-ribose 1-phosphate. Also has adenosine deaminase activity.</text>
</comment>
<evidence type="ECO:0000256" key="8">
    <source>
        <dbReference type="ARBA" id="ARBA00022833"/>
    </source>
</evidence>
<name>A0A7X2J138_9BACI</name>
<evidence type="ECO:0000256" key="6">
    <source>
        <dbReference type="ARBA" id="ARBA00022723"/>
    </source>
</evidence>
<proteinExistence type="inferred from homology"/>
<comment type="catalytic activity">
    <reaction evidence="9">
        <text>adenosine + H2O + H(+) = inosine + NH4(+)</text>
        <dbReference type="Rhea" id="RHEA:24408"/>
        <dbReference type="ChEBI" id="CHEBI:15377"/>
        <dbReference type="ChEBI" id="CHEBI:15378"/>
        <dbReference type="ChEBI" id="CHEBI:16335"/>
        <dbReference type="ChEBI" id="CHEBI:17596"/>
        <dbReference type="ChEBI" id="CHEBI:28938"/>
        <dbReference type="EC" id="3.5.4.4"/>
    </reaction>
    <physiologicalReaction direction="left-to-right" evidence="9">
        <dbReference type="Rhea" id="RHEA:24409"/>
    </physiologicalReaction>
</comment>
<evidence type="ECO:0000256" key="5">
    <source>
        <dbReference type="ARBA" id="ARBA00022679"/>
    </source>
</evidence>
<dbReference type="GO" id="GO:0017061">
    <property type="term" value="F:S-methyl-5-thioadenosine phosphorylase activity"/>
    <property type="evidence" value="ECO:0007669"/>
    <property type="project" value="UniProtKB-EC"/>
</dbReference>
<gene>
    <name evidence="13" type="primary">pgeF</name>
    <name evidence="13" type="ORF">GJU40_14315</name>
</gene>